<protein>
    <submittedName>
        <fullName evidence="7">Iron complex outermembrane receptor protein</fullName>
    </submittedName>
</protein>
<proteinExistence type="predicted"/>
<keyword evidence="7" id="KW-0675">Receptor</keyword>
<dbReference type="RefSeq" id="WP_246332903.1">
    <property type="nucleotide sequence ID" value="NZ_JACICF010000001.1"/>
</dbReference>
<evidence type="ECO:0000256" key="5">
    <source>
        <dbReference type="SAM" id="SignalP"/>
    </source>
</evidence>
<evidence type="ECO:0000259" key="6">
    <source>
        <dbReference type="Pfam" id="PF07715"/>
    </source>
</evidence>
<dbReference type="InterPro" id="IPR010104">
    <property type="entry name" value="TonB_rcpt_bac"/>
</dbReference>
<keyword evidence="5" id="KW-0732">Signal</keyword>
<gene>
    <name evidence="7" type="ORF">FHS50_000169</name>
</gene>
<dbReference type="Gene3D" id="2.40.170.20">
    <property type="entry name" value="TonB-dependent receptor, beta-barrel domain"/>
    <property type="match status" value="1"/>
</dbReference>
<feature type="domain" description="TonB-dependent receptor plug" evidence="6">
    <location>
        <begin position="81"/>
        <end position="185"/>
    </location>
</feature>
<sequence>MKRTGLMTRMTATSSAVAMGLVLAAAGAAPAFAQDTQDVQDDSGEEANPNVDANDPGQNEADRAIIISGFRASLESAVGTKKDQDLVIESISAEDIGKLPDASIGESIARLPGVTSQRLNGRSNVIAIRGFGPDFSTTLLNGREQTSTGDNRGVEFDQYPSEIVNQVVIYKAPSADLIGQGLVGTVDIRTVRPLDFGKQVFAIGARGSYADIGKLNSGSEELGWRANATFIDQFADDRVGVSLAVAYVDEPYHNQEFNAWGYQPISSAFFFPDDPRGGDTLIPGGSKSFVTSTGLKRLGVNSTIQVEASDDIMVTLDGFYSNFDDDQIKRGIELPIAGWFGTTGDPSTYGITDGFYTSGTLENVQGVVRNDIFSRKADLYSGGLNINWDPGNGWSAFVDFGYSRTDREELSIESYSGTGFNWDSPFSSDDDFAAGDLTDTMGFTLSETGLFFSPTLDYSDPSIIRLTDPLGWGGGTRTQAGYYNNRIVEDELKQYRAELAKEFDHDFFGGLKAGVAYTDRDKSLVPDEFFVTLGLDGMGNYIREVDIPQQYLQSPTNLAYLGLGPMVSYDPRELIRDGVLVLEPNLSNDIPAKAFTVTEDIVSAYIQADIDGELGAVDLTGNLGVQMVWTDQASSGIAFLNGTQVDVEAGDDYAHLLPSLNLAARLPGDYVIRFSARKEIMRPRLDDLRVAIGYGVSTTGQFVEQFGGPYLEGGGGNPQLRPYEANSVDLTFEKYFGSSGYVALQAFYKDIANYISDDVVTDFDYSGFPLPAGVQPVSLTGVLFTKNNTGSGELYGIEAAGTLPFEIFSPALEGFGVTGGVSVVESEVKRADGVSEAIPGYSKWVANGTAYFERWGFNARGSVRHRTTFLGDFTGFGGSPTRRQALEETIVDAQIGYEFQPGSTLEGLSLYLQGQNLTDERFASVADTSNPLSVIDYQIYGRRFLAGFTYKF</sequence>
<comment type="subcellular location">
    <subcellularLocation>
        <location evidence="1">Cell outer membrane</location>
    </subcellularLocation>
</comment>
<accession>A0A839YVU3</accession>
<dbReference type="AlphaFoldDB" id="A0A839YVU3"/>
<keyword evidence="2" id="KW-0472">Membrane</keyword>
<keyword evidence="8" id="KW-1185">Reference proteome</keyword>
<organism evidence="7 8">
    <name type="scientific">Sphingomicrobium lutaoense</name>
    <dbReference type="NCBI Taxonomy" id="515949"/>
    <lineage>
        <taxon>Bacteria</taxon>
        <taxon>Pseudomonadati</taxon>
        <taxon>Pseudomonadota</taxon>
        <taxon>Alphaproteobacteria</taxon>
        <taxon>Sphingomonadales</taxon>
        <taxon>Sphingomonadaceae</taxon>
        <taxon>Sphingomicrobium</taxon>
    </lineage>
</organism>
<evidence type="ECO:0000256" key="2">
    <source>
        <dbReference type="ARBA" id="ARBA00023136"/>
    </source>
</evidence>
<dbReference type="InterPro" id="IPR037066">
    <property type="entry name" value="Plug_dom_sf"/>
</dbReference>
<evidence type="ECO:0000313" key="8">
    <source>
        <dbReference type="Proteomes" id="UP000578569"/>
    </source>
</evidence>
<dbReference type="NCBIfam" id="TIGR01782">
    <property type="entry name" value="TonB-Xanth-Caul"/>
    <property type="match status" value="1"/>
</dbReference>
<name>A0A839YVU3_9SPHN</name>
<feature type="region of interest" description="Disordered" evidence="4">
    <location>
        <begin position="33"/>
        <end position="59"/>
    </location>
</feature>
<evidence type="ECO:0000256" key="4">
    <source>
        <dbReference type="SAM" id="MobiDB-lite"/>
    </source>
</evidence>
<dbReference type="Proteomes" id="UP000578569">
    <property type="component" value="Unassembled WGS sequence"/>
</dbReference>
<dbReference type="SUPFAM" id="SSF56935">
    <property type="entry name" value="Porins"/>
    <property type="match status" value="1"/>
</dbReference>
<dbReference type="PANTHER" id="PTHR40980">
    <property type="entry name" value="PLUG DOMAIN-CONTAINING PROTEIN"/>
    <property type="match status" value="1"/>
</dbReference>
<evidence type="ECO:0000313" key="7">
    <source>
        <dbReference type="EMBL" id="MBB3763146.1"/>
    </source>
</evidence>
<keyword evidence="3" id="KW-0998">Cell outer membrane</keyword>
<feature type="signal peptide" evidence="5">
    <location>
        <begin position="1"/>
        <end position="33"/>
    </location>
</feature>
<dbReference type="Gene3D" id="2.170.130.10">
    <property type="entry name" value="TonB-dependent receptor, plug domain"/>
    <property type="match status" value="1"/>
</dbReference>
<feature type="chain" id="PRO_5032721251" evidence="5">
    <location>
        <begin position="34"/>
        <end position="952"/>
    </location>
</feature>
<evidence type="ECO:0000256" key="1">
    <source>
        <dbReference type="ARBA" id="ARBA00004442"/>
    </source>
</evidence>
<dbReference type="PANTHER" id="PTHR40980:SF3">
    <property type="entry name" value="TONB-DEPENDENT RECEPTOR-LIKE BETA-BARREL DOMAIN-CONTAINING PROTEIN"/>
    <property type="match status" value="1"/>
</dbReference>
<reference evidence="7 8" key="1">
    <citation type="submission" date="2020-08" db="EMBL/GenBank/DDBJ databases">
        <title>Genomic Encyclopedia of Type Strains, Phase IV (KMG-IV): sequencing the most valuable type-strain genomes for metagenomic binning, comparative biology and taxonomic classification.</title>
        <authorList>
            <person name="Goeker M."/>
        </authorList>
    </citation>
    <scope>NUCLEOTIDE SEQUENCE [LARGE SCALE GENOMIC DNA]</scope>
    <source>
        <strain evidence="7 8">DSM 24194</strain>
    </source>
</reference>
<comment type="caution">
    <text evidence="7">The sequence shown here is derived from an EMBL/GenBank/DDBJ whole genome shotgun (WGS) entry which is preliminary data.</text>
</comment>
<dbReference type="EMBL" id="JACICF010000001">
    <property type="protein sequence ID" value="MBB3763146.1"/>
    <property type="molecule type" value="Genomic_DNA"/>
</dbReference>
<dbReference type="CDD" id="cd01347">
    <property type="entry name" value="ligand_gated_channel"/>
    <property type="match status" value="1"/>
</dbReference>
<dbReference type="Pfam" id="PF07715">
    <property type="entry name" value="Plug"/>
    <property type="match status" value="1"/>
</dbReference>
<evidence type="ECO:0000256" key="3">
    <source>
        <dbReference type="ARBA" id="ARBA00023237"/>
    </source>
</evidence>
<dbReference type="InterPro" id="IPR012910">
    <property type="entry name" value="Plug_dom"/>
</dbReference>
<dbReference type="GO" id="GO:0009279">
    <property type="term" value="C:cell outer membrane"/>
    <property type="evidence" value="ECO:0007669"/>
    <property type="project" value="UniProtKB-SubCell"/>
</dbReference>
<dbReference type="InterPro" id="IPR036942">
    <property type="entry name" value="Beta-barrel_TonB_sf"/>
</dbReference>